<gene>
    <name evidence="3" type="ORF">X975_04806</name>
</gene>
<keyword evidence="2" id="KW-1133">Transmembrane helix</keyword>
<evidence type="ECO:0000256" key="2">
    <source>
        <dbReference type="SAM" id="Phobius"/>
    </source>
</evidence>
<dbReference type="AlphaFoldDB" id="A0A087UFY6"/>
<dbReference type="STRING" id="407821.A0A087UFY6"/>
<dbReference type="OrthoDB" id="414661at2759"/>
<proteinExistence type="predicted"/>
<feature type="transmembrane region" description="Helical" evidence="2">
    <location>
        <begin position="6"/>
        <end position="24"/>
    </location>
</feature>
<feature type="region of interest" description="Disordered" evidence="1">
    <location>
        <begin position="84"/>
        <end position="109"/>
    </location>
</feature>
<protein>
    <submittedName>
        <fullName evidence="3">Serine proteinase stubble</fullName>
    </submittedName>
</protein>
<evidence type="ECO:0000313" key="4">
    <source>
        <dbReference type="Proteomes" id="UP000054359"/>
    </source>
</evidence>
<dbReference type="EMBL" id="KK119640">
    <property type="protein sequence ID" value="KFM76275.1"/>
    <property type="molecule type" value="Genomic_DNA"/>
</dbReference>
<reference evidence="3 4" key="1">
    <citation type="submission" date="2013-11" db="EMBL/GenBank/DDBJ databases">
        <title>Genome sequencing of Stegodyphus mimosarum.</title>
        <authorList>
            <person name="Bechsgaard J."/>
        </authorList>
    </citation>
    <scope>NUCLEOTIDE SEQUENCE [LARGE SCALE GENOMIC DNA]</scope>
</reference>
<feature type="non-terminal residue" evidence="3">
    <location>
        <position position="174"/>
    </location>
</feature>
<name>A0A087UFY6_STEMI</name>
<feature type="compositionally biased region" description="Low complexity" evidence="1">
    <location>
        <begin position="86"/>
        <end position="96"/>
    </location>
</feature>
<dbReference type="Proteomes" id="UP000054359">
    <property type="component" value="Unassembled WGS sequence"/>
</dbReference>
<evidence type="ECO:0000313" key="3">
    <source>
        <dbReference type="EMBL" id="KFM76275.1"/>
    </source>
</evidence>
<keyword evidence="4" id="KW-1185">Reference proteome</keyword>
<organism evidence="3 4">
    <name type="scientific">Stegodyphus mimosarum</name>
    <name type="common">African social velvet spider</name>
    <dbReference type="NCBI Taxonomy" id="407821"/>
    <lineage>
        <taxon>Eukaryota</taxon>
        <taxon>Metazoa</taxon>
        <taxon>Ecdysozoa</taxon>
        <taxon>Arthropoda</taxon>
        <taxon>Chelicerata</taxon>
        <taxon>Arachnida</taxon>
        <taxon>Araneae</taxon>
        <taxon>Araneomorphae</taxon>
        <taxon>Entelegynae</taxon>
        <taxon>Eresoidea</taxon>
        <taxon>Eresidae</taxon>
        <taxon>Stegodyphus</taxon>
    </lineage>
</organism>
<keyword evidence="2" id="KW-0812">Transmembrane</keyword>
<evidence type="ECO:0000256" key="1">
    <source>
        <dbReference type="SAM" id="MobiDB-lite"/>
    </source>
</evidence>
<sequence>MNYQKSLAACTLIYYIFIVILTFGKNASTIKIRPESCTNAMGEKGTCMFVWQCIKQDGIQLGPCVDRFLVGTCCSLPKEEDNLVPGSSGSSSNSSSTLPPFSPTKGDSFTKVKPAASSVQMTVTKPPMVMTSAPLTVGTGSITVGTVPSTLVQPIASSLIAQDTTAHSSLTTKP</sequence>
<accession>A0A087UFY6</accession>
<keyword evidence="2" id="KW-0472">Membrane</keyword>